<dbReference type="RefSeq" id="WP_310372153.1">
    <property type="nucleotide sequence ID" value="NZ_JAVDYB010000001.1"/>
</dbReference>
<accession>A0AAE3YUP0</accession>
<keyword evidence="2" id="KW-1185">Reference proteome</keyword>
<comment type="caution">
    <text evidence="1">The sequence shown here is derived from an EMBL/GenBank/DDBJ whole genome shotgun (WGS) entry which is preliminary data.</text>
</comment>
<gene>
    <name evidence="1" type="ORF">J2S41_005713</name>
</gene>
<dbReference type="InterPro" id="IPR058154">
    <property type="entry name" value="Bxb1_TTP-like"/>
</dbReference>
<evidence type="ECO:0008006" key="3">
    <source>
        <dbReference type="Google" id="ProtNLM"/>
    </source>
</evidence>
<proteinExistence type="predicted"/>
<protein>
    <recommendedName>
        <fullName evidence="3">Phage tail protein</fullName>
    </recommendedName>
</protein>
<dbReference type="EMBL" id="JAVDYB010000001">
    <property type="protein sequence ID" value="MDR7278935.1"/>
    <property type="molecule type" value="Genomic_DNA"/>
</dbReference>
<evidence type="ECO:0000313" key="2">
    <source>
        <dbReference type="Proteomes" id="UP001183643"/>
    </source>
</evidence>
<organism evidence="1 2">
    <name type="scientific">Catenuloplanes atrovinosus</name>
    <dbReference type="NCBI Taxonomy" id="137266"/>
    <lineage>
        <taxon>Bacteria</taxon>
        <taxon>Bacillati</taxon>
        <taxon>Actinomycetota</taxon>
        <taxon>Actinomycetes</taxon>
        <taxon>Micromonosporales</taxon>
        <taxon>Micromonosporaceae</taxon>
        <taxon>Catenuloplanes</taxon>
    </lineage>
</organism>
<dbReference type="Proteomes" id="UP001183643">
    <property type="component" value="Unassembled WGS sequence"/>
</dbReference>
<evidence type="ECO:0000313" key="1">
    <source>
        <dbReference type="EMBL" id="MDR7278935.1"/>
    </source>
</evidence>
<dbReference type="AlphaFoldDB" id="A0AAE3YUP0"/>
<sequence>MPTTATPNVLTDPGYLFWAPLGSSEPTNTVAASKFTDSWPVAWVSLGATEDGSEFNYETSVEPVTAAEFFDPIKYATTERSGNISFTLVDWTLANLKRVLNGGTLTVVSGTGATTLSSYTPPAPGSEIRSMIGWESLDNTVRVICYQTLNSGSIASAFKKAPDKAGFACQFNFETPAGGNPFKIYTAGVARG</sequence>
<name>A0AAE3YUP0_9ACTN</name>
<reference evidence="1" key="1">
    <citation type="submission" date="2023-07" db="EMBL/GenBank/DDBJ databases">
        <title>Sequencing the genomes of 1000 actinobacteria strains.</title>
        <authorList>
            <person name="Klenk H.-P."/>
        </authorList>
    </citation>
    <scope>NUCLEOTIDE SEQUENCE</scope>
    <source>
        <strain evidence="1">DSM 44707</strain>
    </source>
</reference>
<dbReference type="Pfam" id="PF25681">
    <property type="entry name" value="Phage_TTP_17"/>
    <property type="match status" value="1"/>
</dbReference>